<keyword evidence="8" id="KW-1185">Reference proteome</keyword>
<dbReference type="InterPro" id="IPR036188">
    <property type="entry name" value="FAD/NAD-bd_sf"/>
</dbReference>
<proteinExistence type="predicted"/>
<keyword evidence="1" id="KW-0004">4Fe-4S</keyword>
<evidence type="ECO:0000256" key="2">
    <source>
        <dbReference type="ARBA" id="ARBA00022723"/>
    </source>
</evidence>
<dbReference type="GO" id="GO:0016491">
    <property type="term" value="F:oxidoreductase activity"/>
    <property type="evidence" value="ECO:0007669"/>
    <property type="project" value="UniProtKB-KW"/>
</dbReference>
<organism evidence="7 8">
    <name type="scientific">Coleofasciculus chthonoplastes PCC 7420</name>
    <dbReference type="NCBI Taxonomy" id="118168"/>
    <lineage>
        <taxon>Bacteria</taxon>
        <taxon>Bacillati</taxon>
        <taxon>Cyanobacteriota</taxon>
        <taxon>Cyanophyceae</taxon>
        <taxon>Coleofasciculales</taxon>
        <taxon>Coleofasciculaceae</taxon>
        <taxon>Coleofasciculus</taxon>
    </lineage>
</organism>
<evidence type="ECO:0000256" key="3">
    <source>
        <dbReference type="ARBA" id="ARBA00023002"/>
    </source>
</evidence>
<evidence type="ECO:0000256" key="5">
    <source>
        <dbReference type="ARBA" id="ARBA00023014"/>
    </source>
</evidence>
<sequence>MGKNVVVIGGGPAGMAAAGKLSELGQEVTLIEKEAELGGHLKKWYKVFPDFTDASEIIAELKGGLHGTRVLNNCTVNQIEGSAPNFTVTTSTGEKIEAASILVSTGFNPFDASFKEEYGYDIYDNSITSVELDAMLKQQKVKTALGKTPRKIAMVHCVGSRDEKVNNNYCSRVCCTNAVKVAIEIKEQIPDCEIYSLYMDIRVFGRGYEELYRTSQEKYGVQFIRGRLSEANEKNDGSLLLRVEDTLTARPMRLTVDLLVLMVGMCGNTELAEIADLKVGCDRFYETAHTQYSNNYSARAGVFLAGTATGPKAIAESITDGRSAAAEIAGFLATKVGSLSPFESATNGHFASQKQVVHQ</sequence>
<evidence type="ECO:0000313" key="8">
    <source>
        <dbReference type="Proteomes" id="UP000003835"/>
    </source>
</evidence>
<dbReference type="Proteomes" id="UP000003835">
    <property type="component" value="Unassembled WGS sequence"/>
</dbReference>
<evidence type="ECO:0000256" key="1">
    <source>
        <dbReference type="ARBA" id="ARBA00022485"/>
    </source>
</evidence>
<dbReference type="GO" id="GO:0051539">
    <property type="term" value="F:4 iron, 4 sulfur cluster binding"/>
    <property type="evidence" value="ECO:0007669"/>
    <property type="project" value="UniProtKB-KW"/>
</dbReference>
<evidence type="ECO:0000256" key="4">
    <source>
        <dbReference type="ARBA" id="ARBA00023004"/>
    </source>
</evidence>
<dbReference type="InterPro" id="IPR039650">
    <property type="entry name" value="HdrA-like"/>
</dbReference>
<name>B4VK99_9CYAN</name>
<dbReference type="Pfam" id="PF07992">
    <property type="entry name" value="Pyr_redox_2"/>
    <property type="match status" value="1"/>
</dbReference>
<keyword evidence="3" id="KW-0560">Oxidoreductase</keyword>
<gene>
    <name evidence="7" type="ORF">MC7420_2881</name>
</gene>
<evidence type="ECO:0000259" key="6">
    <source>
        <dbReference type="Pfam" id="PF07992"/>
    </source>
</evidence>
<dbReference type="OrthoDB" id="10014at2"/>
<dbReference type="HOGENOM" id="CLU_020302_1_0_3"/>
<protein>
    <submittedName>
        <fullName evidence="7">Pyridine nucleotide-disulphide oxidoreductase, putative</fullName>
    </submittedName>
</protein>
<accession>B4VK99</accession>
<dbReference type="eggNOG" id="COG1148">
    <property type="taxonomic scope" value="Bacteria"/>
</dbReference>
<dbReference type="PRINTS" id="PR00368">
    <property type="entry name" value="FADPNR"/>
</dbReference>
<dbReference type="SUPFAM" id="SSF51905">
    <property type="entry name" value="FAD/NAD(P)-binding domain"/>
    <property type="match status" value="1"/>
</dbReference>
<feature type="domain" description="FAD/NAD(P)-binding" evidence="6">
    <location>
        <begin position="4"/>
        <end position="117"/>
    </location>
</feature>
<dbReference type="AlphaFoldDB" id="B4VK99"/>
<keyword evidence="4" id="KW-0408">Iron</keyword>
<dbReference type="STRING" id="118168.MC7420_2881"/>
<dbReference type="PANTHER" id="PTHR43498:SF1">
    <property type="entry name" value="COB--COM HETERODISULFIDE REDUCTASE IRON-SULFUR SUBUNIT A"/>
    <property type="match status" value="1"/>
</dbReference>
<dbReference type="PRINTS" id="PR00411">
    <property type="entry name" value="PNDRDTASEI"/>
</dbReference>
<evidence type="ECO:0000313" key="7">
    <source>
        <dbReference type="EMBL" id="EDX77557.1"/>
    </source>
</evidence>
<dbReference type="PANTHER" id="PTHR43498">
    <property type="entry name" value="FERREDOXIN:COB-COM HETERODISULFIDE REDUCTASE SUBUNIT A"/>
    <property type="match status" value="1"/>
</dbReference>
<dbReference type="InterPro" id="IPR023753">
    <property type="entry name" value="FAD/NAD-binding_dom"/>
</dbReference>
<reference evidence="7 8" key="1">
    <citation type="submission" date="2008-07" db="EMBL/GenBank/DDBJ databases">
        <authorList>
            <person name="Tandeau de Marsac N."/>
            <person name="Ferriera S."/>
            <person name="Johnson J."/>
            <person name="Kravitz S."/>
            <person name="Beeson K."/>
            <person name="Sutton G."/>
            <person name="Rogers Y.-H."/>
            <person name="Friedman R."/>
            <person name="Frazier M."/>
            <person name="Venter J.C."/>
        </authorList>
    </citation>
    <scope>NUCLEOTIDE SEQUENCE [LARGE SCALE GENOMIC DNA]</scope>
    <source>
        <strain evidence="7 8">PCC 7420</strain>
    </source>
</reference>
<dbReference type="GO" id="GO:0046872">
    <property type="term" value="F:metal ion binding"/>
    <property type="evidence" value="ECO:0007669"/>
    <property type="project" value="UniProtKB-KW"/>
</dbReference>
<dbReference type="Gene3D" id="3.50.50.60">
    <property type="entry name" value="FAD/NAD(P)-binding domain"/>
    <property type="match status" value="1"/>
</dbReference>
<keyword evidence="2" id="KW-0479">Metal-binding</keyword>
<dbReference type="RefSeq" id="WP_006098818.1">
    <property type="nucleotide sequence ID" value="NZ_DS989843.1"/>
</dbReference>
<dbReference type="EMBL" id="DS989843">
    <property type="protein sequence ID" value="EDX77557.1"/>
    <property type="molecule type" value="Genomic_DNA"/>
</dbReference>
<keyword evidence="5" id="KW-0411">Iron-sulfur</keyword>